<sequence length="332" mass="34999">MLGDAVRSANHALDLLLHRAASVDPLLALLGVVLYLVAQAVRTLGWHTILRAAYPGVPTLRRRNTMAAYLAGAGLNGIIPARGGDIVKLWLLHRRIPGARYPTLAATFVPETIFETAFGSALVVWALTRGFLPVPVSPGELPHVDVSLIIEHPVLSAIVGAAVLGAGYGLYRLLRRRVADLAARLAQGVAILRRPRDFVTGVATWQALARLIRLGSLAVFMQAFSLPVTPETVVLVMAAQGGGRIIPLAPASAGLRLAMLSYGFVETTGHAVDIAEITTFTFGVGALLMVVGLVVAMGALGAELDTRSPRHALATAREAIARHRAAEANANA</sequence>
<evidence type="ECO:0000256" key="3">
    <source>
        <dbReference type="ARBA" id="ARBA00022692"/>
    </source>
</evidence>
<feature type="transmembrane region" description="Helical" evidence="6">
    <location>
        <begin position="148"/>
        <end position="171"/>
    </location>
</feature>
<dbReference type="Pfam" id="PF03706">
    <property type="entry name" value="LPG_synthase_TM"/>
    <property type="match status" value="1"/>
</dbReference>
<organism evidence="7 8">
    <name type="scientific">Baekduia soli</name>
    <dbReference type="NCBI Taxonomy" id="496014"/>
    <lineage>
        <taxon>Bacteria</taxon>
        <taxon>Bacillati</taxon>
        <taxon>Actinomycetota</taxon>
        <taxon>Thermoleophilia</taxon>
        <taxon>Solirubrobacterales</taxon>
        <taxon>Baekduiaceae</taxon>
        <taxon>Baekduia</taxon>
    </lineage>
</organism>
<dbReference type="RefSeq" id="WP_146915895.1">
    <property type="nucleotide sequence ID" value="NZ_CP042430.1"/>
</dbReference>
<keyword evidence="5 6" id="KW-0472">Membrane</keyword>
<dbReference type="PANTHER" id="PTHR39087">
    <property type="entry name" value="UPF0104 MEMBRANE PROTEIN MJ1595"/>
    <property type="match status" value="1"/>
</dbReference>
<dbReference type="EMBL" id="CP042430">
    <property type="protein sequence ID" value="QEC46558.1"/>
    <property type="molecule type" value="Genomic_DNA"/>
</dbReference>
<evidence type="ECO:0000256" key="4">
    <source>
        <dbReference type="ARBA" id="ARBA00022989"/>
    </source>
</evidence>
<evidence type="ECO:0000313" key="8">
    <source>
        <dbReference type="Proteomes" id="UP000321805"/>
    </source>
</evidence>
<dbReference type="GO" id="GO:0005886">
    <property type="term" value="C:plasma membrane"/>
    <property type="evidence" value="ECO:0007669"/>
    <property type="project" value="UniProtKB-SubCell"/>
</dbReference>
<dbReference type="PANTHER" id="PTHR39087:SF2">
    <property type="entry name" value="UPF0104 MEMBRANE PROTEIN MJ1595"/>
    <property type="match status" value="1"/>
</dbReference>
<reference evidence="7 8" key="1">
    <citation type="journal article" date="2018" name="J. Microbiol.">
        <title>Baekduia soli gen. nov., sp. nov., a novel bacterium isolated from the soil of Baekdu Mountain and proposal of a novel family name, Baekduiaceae fam. nov.</title>
        <authorList>
            <person name="An D.S."/>
            <person name="Siddiqi M.Z."/>
            <person name="Kim K.H."/>
            <person name="Yu H.S."/>
            <person name="Im W.T."/>
        </authorList>
    </citation>
    <scope>NUCLEOTIDE SEQUENCE [LARGE SCALE GENOMIC DNA]</scope>
    <source>
        <strain evidence="7 8">BR7-21</strain>
    </source>
</reference>
<feature type="transmembrane region" description="Helical" evidence="6">
    <location>
        <begin position="20"/>
        <end position="41"/>
    </location>
</feature>
<evidence type="ECO:0000256" key="1">
    <source>
        <dbReference type="ARBA" id="ARBA00004651"/>
    </source>
</evidence>
<dbReference type="KEGG" id="bsol:FSW04_02505"/>
<feature type="transmembrane region" description="Helical" evidence="6">
    <location>
        <begin position="277"/>
        <end position="300"/>
    </location>
</feature>
<dbReference type="AlphaFoldDB" id="A0A5B8U0Q0"/>
<gene>
    <name evidence="7" type="ORF">FSW04_02505</name>
</gene>
<evidence type="ECO:0000256" key="5">
    <source>
        <dbReference type="ARBA" id="ARBA00023136"/>
    </source>
</evidence>
<evidence type="ECO:0000256" key="2">
    <source>
        <dbReference type="ARBA" id="ARBA00022475"/>
    </source>
</evidence>
<dbReference type="InterPro" id="IPR022791">
    <property type="entry name" value="L-PG_synthase/AglD"/>
</dbReference>
<keyword evidence="4 6" id="KW-1133">Transmembrane helix</keyword>
<evidence type="ECO:0000256" key="6">
    <source>
        <dbReference type="SAM" id="Phobius"/>
    </source>
</evidence>
<dbReference type="OrthoDB" id="5241736at2"/>
<keyword evidence="3 6" id="KW-0812">Transmembrane</keyword>
<keyword evidence="2" id="KW-1003">Cell membrane</keyword>
<feature type="transmembrane region" description="Helical" evidence="6">
    <location>
        <begin position="104"/>
        <end position="128"/>
    </location>
</feature>
<protein>
    <submittedName>
        <fullName evidence="7">Flippase-like domain-containing protein</fullName>
    </submittedName>
</protein>
<dbReference type="Proteomes" id="UP000321805">
    <property type="component" value="Chromosome"/>
</dbReference>
<proteinExistence type="predicted"/>
<keyword evidence="8" id="KW-1185">Reference proteome</keyword>
<name>A0A5B8U0Q0_9ACTN</name>
<accession>A0A5B8U0Q0</accession>
<comment type="subcellular location">
    <subcellularLocation>
        <location evidence="1">Cell membrane</location>
        <topology evidence="1">Multi-pass membrane protein</topology>
    </subcellularLocation>
</comment>
<evidence type="ECO:0000313" key="7">
    <source>
        <dbReference type="EMBL" id="QEC46558.1"/>
    </source>
</evidence>